<sequence>MLCPTPTPFYVLLVFAVSSSNAEEALGSGSVRAEPTIGL</sequence>
<evidence type="ECO:0000313" key="2">
    <source>
        <dbReference type="Proteomes" id="UP000000560"/>
    </source>
</evidence>
<dbReference type="RefSeq" id="XP_050467834.1">
    <property type="nucleotide sequence ID" value="XM_050611855.1"/>
</dbReference>
<reference evidence="2" key="1">
    <citation type="journal article" date="2005" name="Nature">
        <title>Sequencing of Aspergillus nidulans and comparative analysis with A. fumigatus and A. oryzae.</title>
        <authorList>
            <person name="Galagan J.E."/>
            <person name="Calvo S.E."/>
            <person name="Cuomo C."/>
            <person name="Ma L.J."/>
            <person name="Wortman J.R."/>
            <person name="Batzoglou S."/>
            <person name="Lee S.I."/>
            <person name="Basturkmen M."/>
            <person name="Spevak C.C."/>
            <person name="Clutterbuck J."/>
            <person name="Kapitonov V."/>
            <person name="Jurka J."/>
            <person name="Scazzocchio C."/>
            <person name="Farman M."/>
            <person name="Butler J."/>
            <person name="Purcell S."/>
            <person name="Harris S."/>
            <person name="Braus G.H."/>
            <person name="Draht O."/>
            <person name="Busch S."/>
            <person name="D'Enfert C."/>
            <person name="Bouchier C."/>
            <person name="Goldman G.H."/>
            <person name="Bell-Pedersen D."/>
            <person name="Griffiths-Jones S."/>
            <person name="Doonan J.H."/>
            <person name="Yu J."/>
            <person name="Vienken K."/>
            <person name="Pain A."/>
            <person name="Freitag M."/>
            <person name="Selker E.U."/>
            <person name="Archer D.B."/>
            <person name="Penalva M.A."/>
            <person name="Oakley B.R."/>
            <person name="Momany M."/>
            <person name="Tanaka T."/>
            <person name="Kumagai T."/>
            <person name="Asai K."/>
            <person name="Machida M."/>
            <person name="Nierman W.C."/>
            <person name="Denning D.W."/>
            <person name="Caddick M."/>
            <person name="Hynes M."/>
            <person name="Paoletti M."/>
            <person name="Fischer R."/>
            <person name="Miller B."/>
            <person name="Dyer P."/>
            <person name="Sachs M.S."/>
            <person name="Osmani S.A."/>
            <person name="Birren B.W."/>
        </authorList>
    </citation>
    <scope>NUCLEOTIDE SEQUENCE [LARGE SCALE GENOMIC DNA]</scope>
    <source>
        <strain evidence="2">FGSC A4 / ATCC 38163 / CBS 112.46 / NRRL 194 / M139</strain>
    </source>
</reference>
<dbReference type="KEGG" id="ani:ANIA_11558"/>
<dbReference type="EMBL" id="BN001304">
    <property type="protein sequence ID" value="CBF78435.1"/>
    <property type="molecule type" value="Genomic_DNA"/>
</dbReference>
<dbReference type="HOGENOM" id="CLU_3320030_0_0_1"/>
<organism evidence="1 2">
    <name type="scientific">Emericella nidulans (strain FGSC A4 / ATCC 38163 / CBS 112.46 / NRRL 194 / M139)</name>
    <name type="common">Aspergillus nidulans</name>
    <dbReference type="NCBI Taxonomy" id="227321"/>
    <lineage>
        <taxon>Eukaryota</taxon>
        <taxon>Fungi</taxon>
        <taxon>Dikarya</taxon>
        <taxon>Ascomycota</taxon>
        <taxon>Pezizomycotina</taxon>
        <taxon>Eurotiomycetes</taxon>
        <taxon>Eurotiomycetidae</taxon>
        <taxon>Eurotiales</taxon>
        <taxon>Aspergillaceae</taxon>
        <taxon>Aspergillus</taxon>
        <taxon>Aspergillus subgen. Nidulantes</taxon>
    </lineage>
</organism>
<reference evidence="2" key="2">
    <citation type="journal article" date="2009" name="Fungal Genet. Biol.">
        <title>The 2008 update of the Aspergillus nidulans genome annotation: a community effort.</title>
        <authorList>
            <person name="Wortman J.R."/>
            <person name="Gilsenan J.M."/>
            <person name="Joardar V."/>
            <person name="Deegan J."/>
            <person name="Clutterbuck J."/>
            <person name="Andersen M.R."/>
            <person name="Archer D."/>
            <person name="Bencina M."/>
            <person name="Braus G."/>
            <person name="Coutinho P."/>
            <person name="von Dohren H."/>
            <person name="Doonan J."/>
            <person name="Driessen A.J."/>
            <person name="Durek P."/>
            <person name="Espeso E."/>
            <person name="Fekete E."/>
            <person name="Flipphi M."/>
            <person name="Estrada C.G."/>
            <person name="Geysens S."/>
            <person name="Goldman G."/>
            <person name="de Groot P.W."/>
            <person name="Hansen K."/>
            <person name="Harris S.D."/>
            <person name="Heinekamp T."/>
            <person name="Helmstaedt K."/>
            <person name="Henrissat B."/>
            <person name="Hofmann G."/>
            <person name="Homan T."/>
            <person name="Horio T."/>
            <person name="Horiuchi H."/>
            <person name="James S."/>
            <person name="Jones M."/>
            <person name="Karaffa L."/>
            <person name="Karanyi Z."/>
            <person name="Kato M."/>
            <person name="Keller N."/>
            <person name="Kelly D.E."/>
            <person name="Kiel J.A."/>
            <person name="Kim J.M."/>
            <person name="van der Klei I.J."/>
            <person name="Klis F.M."/>
            <person name="Kovalchuk A."/>
            <person name="Krasevec N."/>
            <person name="Kubicek C.P."/>
            <person name="Liu B."/>
            <person name="Maccabe A."/>
            <person name="Meyer V."/>
            <person name="Mirabito P."/>
            <person name="Miskei M."/>
            <person name="Mos M."/>
            <person name="Mullins J."/>
            <person name="Nelson D.R."/>
            <person name="Nielsen J."/>
            <person name="Oakley B.R."/>
            <person name="Osmani S.A."/>
            <person name="Pakula T."/>
            <person name="Paszewski A."/>
            <person name="Paulsen I."/>
            <person name="Pilsyk S."/>
            <person name="Pocsi I."/>
            <person name="Punt P.J."/>
            <person name="Ram A.F."/>
            <person name="Ren Q."/>
            <person name="Robellet X."/>
            <person name="Robson G."/>
            <person name="Seiboth B."/>
            <person name="van Solingen P."/>
            <person name="Specht T."/>
            <person name="Sun J."/>
            <person name="Taheri-Talesh N."/>
            <person name="Takeshita N."/>
            <person name="Ussery D."/>
            <person name="vanKuyk P.A."/>
            <person name="Visser H."/>
            <person name="van de Vondervoort P.J."/>
            <person name="de Vries R.P."/>
            <person name="Walton J."/>
            <person name="Xiang X."/>
            <person name="Xiong Y."/>
            <person name="Zeng A.P."/>
            <person name="Brandt B.W."/>
            <person name="Cornell M.J."/>
            <person name="van den Hondel C.A."/>
            <person name="Visser J."/>
            <person name="Oliver S.G."/>
            <person name="Turner G."/>
        </authorList>
    </citation>
    <scope>GENOME REANNOTATION</scope>
    <source>
        <strain evidence="2">FGSC A4 / ATCC 38163 / CBS 112.46 / NRRL 194 / M139</strain>
    </source>
</reference>
<protein>
    <submittedName>
        <fullName evidence="1">Uncharacterized protein</fullName>
    </submittedName>
</protein>
<dbReference type="AlphaFoldDB" id="C8VCD3"/>
<accession>C8VCD3</accession>
<keyword evidence="2" id="KW-1185">Reference proteome</keyword>
<evidence type="ECO:0000313" key="1">
    <source>
        <dbReference type="EMBL" id="CBF78435.1"/>
    </source>
</evidence>
<dbReference type="InParanoid" id="C8VCD3"/>
<name>C8VCD3_EMENI</name>
<proteinExistence type="predicted"/>
<dbReference type="GeneID" id="74897126"/>
<gene>
    <name evidence="1" type="ORF">ANIA_11558</name>
</gene>
<dbReference type="Proteomes" id="UP000000560">
    <property type="component" value="Chromosome IV"/>
</dbReference>